<name>A0AAV0YD17_VICFA</name>
<dbReference type="InterPro" id="IPR036249">
    <property type="entry name" value="Thioredoxin-like_sf"/>
</dbReference>
<feature type="domain" description="GST N-terminal" evidence="4">
    <location>
        <begin position="4"/>
        <end position="83"/>
    </location>
</feature>
<evidence type="ECO:0000256" key="1">
    <source>
        <dbReference type="ARBA" id="ARBA00022679"/>
    </source>
</evidence>
<dbReference type="SFLD" id="SFLDG01152">
    <property type="entry name" value="Main.3:_Omega-_and_Tau-like"/>
    <property type="match status" value="1"/>
</dbReference>
<evidence type="ECO:0000259" key="5">
    <source>
        <dbReference type="PROSITE" id="PS50405"/>
    </source>
</evidence>
<dbReference type="SFLD" id="SFLDG00358">
    <property type="entry name" value="Main_(cytGST)"/>
    <property type="match status" value="1"/>
</dbReference>
<comment type="catalytic activity">
    <reaction evidence="2 3">
        <text>RX + glutathione = an S-substituted glutathione + a halide anion + H(+)</text>
        <dbReference type="Rhea" id="RHEA:16437"/>
        <dbReference type="ChEBI" id="CHEBI:15378"/>
        <dbReference type="ChEBI" id="CHEBI:16042"/>
        <dbReference type="ChEBI" id="CHEBI:17792"/>
        <dbReference type="ChEBI" id="CHEBI:57925"/>
        <dbReference type="ChEBI" id="CHEBI:90779"/>
        <dbReference type="EC" id="2.5.1.18"/>
    </reaction>
</comment>
<dbReference type="PROSITE" id="PS50404">
    <property type="entry name" value="GST_NTER"/>
    <property type="match status" value="1"/>
</dbReference>
<dbReference type="EC" id="2.5.1.18" evidence="3"/>
<dbReference type="PANTHER" id="PTHR11260:SF474">
    <property type="entry name" value="GLUTATHIONE TRANSFERASE"/>
    <property type="match status" value="1"/>
</dbReference>
<dbReference type="PANTHER" id="PTHR11260">
    <property type="entry name" value="GLUTATHIONE S-TRANSFERASE, GST, SUPERFAMILY, GST DOMAIN CONTAINING"/>
    <property type="match status" value="1"/>
</dbReference>
<dbReference type="InterPro" id="IPR045073">
    <property type="entry name" value="Omega/Tau-like"/>
</dbReference>
<dbReference type="CDD" id="cd03185">
    <property type="entry name" value="GST_C_Tau"/>
    <property type="match status" value="1"/>
</dbReference>
<dbReference type="SFLD" id="SFLDS00019">
    <property type="entry name" value="Glutathione_Transferase_(cytos"/>
    <property type="match status" value="1"/>
</dbReference>
<evidence type="ECO:0000313" key="7">
    <source>
        <dbReference type="Proteomes" id="UP001157006"/>
    </source>
</evidence>
<dbReference type="GO" id="GO:0004364">
    <property type="term" value="F:glutathione transferase activity"/>
    <property type="evidence" value="ECO:0007669"/>
    <property type="project" value="UniProtKB-UniRule"/>
</dbReference>
<reference evidence="6 7" key="1">
    <citation type="submission" date="2023-01" db="EMBL/GenBank/DDBJ databases">
        <authorList>
            <person name="Kreplak J."/>
        </authorList>
    </citation>
    <scope>NUCLEOTIDE SEQUENCE [LARGE SCALE GENOMIC DNA]</scope>
</reference>
<dbReference type="AlphaFoldDB" id="A0AAV0YD17"/>
<dbReference type="SUPFAM" id="SSF47616">
    <property type="entry name" value="GST C-terminal domain-like"/>
    <property type="match status" value="1"/>
</dbReference>
<dbReference type="Proteomes" id="UP001157006">
    <property type="component" value="Unassembled WGS sequence"/>
</dbReference>
<evidence type="ECO:0000256" key="2">
    <source>
        <dbReference type="ARBA" id="ARBA00047960"/>
    </source>
</evidence>
<accession>A0AAV0YD17</accession>
<dbReference type="SUPFAM" id="SSF52833">
    <property type="entry name" value="Thioredoxin-like"/>
    <property type="match status" value="1"/>
</dbReference>
<dbReference type="FunFam" id="1.20.1050.10:FF:000012">
    <property type="entry name" value="Tau class glutathione S-transferase"/>
    <property type="match status" value="1"/>
</dbReference>
<dbReference type="Pfam" id="PF02798">
    <property type="entry name" value="GST_N"/>
    <property type="match status" value="1"/>
</dbReference>
<keyword evidence="3" id="KW-0963">Cytoplasm</keyword>
<feature type="domain" description="GST C-terminal" evidence="5">
    <location>
        <begin position="88"/>
        <end position="219"/>
    </location>
</feature>
<protein>
    <recommendedName>
        <fullName evidence="3">Glutathione S-transferase</fullName>
        <ecNumber evidence="3">2.5.1.18</ecNumber>
    </recommendedName>
</protein>
<evidence type="ECO:0000259" key="4">
    <source>
        <dbReference type="PROSITE" id="PS50404"/>
    </source>
</evidence>
<dbReference type="Gene3D" id="3.40.30.10">
    <property type="entry name" value="Glutaredoxin"/>
    <property type="match status" value="1"/>
</dbReference>
<dbReference type="EMBL" id="CATIWC010000391">
    <property type="protein sequence ID" value="CAI8583088.1"/>
    <property type="molecule type" value="Genomic_DNA"/>
</dbReference>
<dbReference type="InterPro" id="IPR004045">
    <property type="entry name" value="Glutathione_S-Trfase_N"/>
</dbReference>
<dbReference type="GO" id="GO:0006749">
    <property type="term" value="P:glutathione metabolic process"/>
    <property type="evidence" value="ECO:0007669"/>
    <property type="project" value="InterPro"/>
</dbReference>
<comment type="subcellular location">
    <subcellularLocation>
        <location evidence="3">Cytoplasm</location>
        <location evidence="3">Cytosol</location>
    </subcellularLocation>
</comment>
<comment type="function">
    <text evidence="3">Is involved in the conjugation of reduced glutathione to a wide number of exogenous and endogenous hydrophobic electrophiles.</text>
</comment>
<gene>
    <name evidence="6" type="ORF">VFH_U011000</name>
</gene>
<dbReference type="InterPro" id="IPR010987">
    <property type="entry name" value="Glutathione-S-Trfase_C-like"/>
</dbReference>
<proteinExistence type="inferred from homology"/>
<dbReference type="FunFam" id="3.40.30.10:FF:000014">
    <property type="entry name" value="Tau class glutathione S-transferase"/>
    <property type="match status" value="1"/>
</dbReference>
<dbReference type="InterPro" id="IPR040079">
    <property type="entry name" value="Glutathione_S-Trfase"/>
</dbReference>
<dbReference type="Gene3D" id="1.20.1050.10">
    <property type="match status" value="1"/>
</dbReference>
<comment type="caution">
    <text evidence="6">The sequence shown here is derived from an EMBL/GenBank/DDBJ whole genome shotgun (WGS) entry which is preliminary data.</text>
</comment>
<dbReference type="InterPro" id="IPR045074">
    <property type="entry name" value="GST_C_Tau"/>
</dbReference>
<dbReference type="GO" id="GO:0005829">
    <property type="term" value="C:cytosol"/>
    <property type="evidence" value="ECO:0007669"/>
    <property type="project" value="UniProtKB-SubCell"/>
</dbReference>
<evidence type="ECO:0000256" key="3">
    <source>
        <dbReference type="RuleBase" id="RU369102"/>
    </source>
</evidence>
<evidence type="ECO:0000313" key="6">
    <source>
        <dbReference type="EMBL" id="CAI8583088.1"/>
    </source>
</evidence>
<sequence>MGSQDVKLVRFWVSPYSKRVEWALKLKGVDYEYIEEDIFNKSNLLLELNPVHKKVPVLIHGKKSIAESLIILEYIDETWKQYPLMPLHPYERSRARFWADFGEQKLLHTAFVAMCSSGEGKDKAVKLAREAIEKIEEEIKGKKFFGGDNIGYLDLALGWISYWLPVFEEVGSMKIIDPLICSTITAWMPNFLSHPVIKENLTPRDNMLVYFHSRRKTLLGAFHV</sequence>
<dbReference type="InterPro" id="IPR036282">
    <property type="entry name" value="Glutathione-S-Trfase_C_sf"/>
</dbReference>
<dbReference type="PROSITE" id="PS50405">
    <property type="entry name" value="GST_CTER"/>
    <property type="match status" value="1"/>
</dbReference>
<keyword evidence="7" id="KW-1185">Reference proteome</keyword>
<organism evidence="6 7">
    <name type="scientific">Vicia faba</name>
    <name type="common">Broad bean</name>
    <name type="synonym">Faba vulgaris</name>
    <dbReference type="NCBI Taxonomy" id="3906"/>
    <lineage>
        <taxon>Eukaryota</taxon>
        <taxon>Viridiplantae</taxon>
        <taxon>Streptophyta</taxon>
        <taxon>Embryophyta</taxon>
        <taxon>Tracheophyta</taxon>
        <taxon>Spermatophyta</taxon>
        <taxon>Magnoliopsida</taxon>
        <taxon>eudicotyledons</taxon>
        <taxon>Gunneridae</taxon>
        <taxon>Pentapetalae</taxon>
        <taxon>rosids</taxon>
        <taxon>fabids</taxon>
        <taxon>Fabales</taxon>
        <taxon>Fabaceae</taxon>
        <taxon>Papilionoideae</taxon>
        <taxon>50 kb inversion clade</taxon>
        <taxon>NPAAA clade</taxon>
        <taxon>Hologalegina</taxon>
        <taxon>IRL clade</taxon>
        <taxon>Fabeae</taxon>
        <taxon>Vicia</taxon>
    </lineage>
</organism>
<comment type="similarity">
    <text evidence="3">Belongs to the GST superfamily.</text>
</comment>
<dbReference type="CDD" id="cd03058">
    <property type="entry name" value="GST_N_Tau"/>
    <property type="match status" value="1"/>
</dbReference>
<keyword evidence="1 3" id="KW-0808">Transferase</keyword>